<feature type="compositionally biased region" description="Basic and acidic residues" evidence="4">
    <location>
        <begin position="162"/>
        <end position="173"/>
    </location>
</feature>
<dbReference type="Proteomes" id="UP000515679">
    <property type="component" value="Chromosome"/>
</dbReference>
<dbReference type="GO" id="GO:0003700">
    <property type="term" value="F:DNA-binding transcription factor activity"/>
    <property type="evidence" value="ECO:0007669"/>
    <property type="project" value="InterPro"/>
</dbReference>
<accession>A0A7G5C4C6</accession>
<dbReference type="SUPFAM" id="SSF46689">
    <property type="entry name" value="Homeodomain-like"/>
    <property type="match status" value="1"/>
</dbReference>
<feature type="region of interest" description="Disordered" evidence="4">
    <location>
        <begin position="162"/>
        <end position="183"/>
    </location>
</feature>
<proteinExistence type="predicted"/>
<feature type="domain" description="HTH araC/xylS-type" evidence="5">
    <location>
        <begin position="74"/>
        <end position="172"/>
    </location>
</feature>
<protein>
    <submittedName>
        <fullName evidence="6">Helix-turn-helix domain-containing protein</fullName>
    </submittedName>
</protein>
<organism evidence="6 7">
    <name type="scientific">Cohnella cholangitidis</name>
    <dbReference type="NCBI Taxonomy" id="2598458"/>
    <lineage>
        <taxon>Bacteria</taxon>
        <taxon>Bacillati</taxon>
        <taxon>Bacillota</taxon>
        <taxon>Bacilli</taxon>
        <taxon>Bacillales</taxon>
        <taxon>Paenibacillaceae</taxon>
        <taxon>Cohnella</taxon>
    </lineage>
</organism>
<dbReference type="GO" id="GO:0043565">
    <property type="term" value="F:sequence-specific DNA binding"/>
    <property type="evidence" value="ECO:0007669"/>
    <property type="project" value="InterPro"/>
</dbReference>
<keyword evidence="3" id="KW-0804">Transcription</keyword>
<evidence type="ECO:0000256" key="4">
    <source>
        <dbReference type="SAM" id="MobiDB-lite"/>
    </source>
</evidence>
<feature type="compositionally biased region" description="Gly residues" evidence="4">
    <location>
        <begin position="174"/>
        <end position="183"/>
    </location>
</feature>
<keyword evidence="1" id="KW-0805">Transcription regulation</keyword>
<dbReference type="PANTHER" id="PTHR43280:SF2">
    <property type="entry name" value="HTH-TYPE TRANSCRIPTIONAL REGULATOR EXSA"/>
    <property type="match status" value="1"/>
</dbReference>
<dbReference type="PROSITE" id="PS01124">
    <property type="entry name" value="HTH_ARAC_FAMILY_2"/>
    <property type="match status" value="1"/>
</dbReference>
<gene>
    <name evidence="6" type="ORF">FPL14_24995</name>
</gene>
<name>A0A7G5C4C6_9BACL</name>
<evidence type="ECO:0000256" key="3">
    <source>
        <dbReference type="ARBA" id="ARBA00023163"/>
    </source>
</evidence>
<sequence length="183" mass="20438">MGRTVRGFLDRPMRQADSRILRRSGFVAASPSGPCCIRGGCRTGIRTEAHSIVCGASDRCLAIDSRTQARQHDDRGRSVRPREYRDPLSIRDVAARFYLNPVYLGKAYQDKFGCGLLERMHDLRIADACEKLRGSTEPTGAIAEQVGYAHYHHFLQHFERRTGRKPAEYRESKGGNGKNATGG</sequence>
<reference evidence="6 7" key="1">
    <citation type="submission" date="2019-07" db="EMBL/GenBank/DDBJ databases">
        <authorList>
            <person name="Kim J.K."/>
            <person name="Cheong H.-M."/>
            <person name="Choi Y."/>
            <person name="Hwang K.J."/>
            <person name="Lee S."/>
            <person name="Choi C."/>
        </authorList>
    </citation>
    <scope>NUCLEOTIDE SEQUENCE [LARGE SCALE GENOMIC DNA]</scope>
    <source>
        <strain evidence="6 7">KS 22</strain>
    </source>
</reference>
<keyword evidence="2" id="KW-0238">DNA-binding</keyword>
<dbReference type="InterPro" id="IPR018060">
    <property type="entry name" value="HTH_AraC"/>
</dbReference>
<evidence type="ECO:0000259" key="5">
    <source>
        <dbReference type="PROSITE" id="PS01124"/>
    </source>
</evidence>
<dbReference type="AlphaFoldDB" id="A0A7G5C4C6"/>
<evidence type="ECO:0000256" key="2">
    <source>
        <dbReference type="ARBA" id="ARBA00023125"/>
    </source>
</evidence>
<evidence type="ECO:0000256" key="1">
    <source>
        <dbReference type="ARBA" id="ARBA00023015"/>
    </source>
</evidence>
<dbReference type="SMART" id="SM00342">
    <property type="entry name" value="HTH_ARAC"/>
    <property type="match status" value="1"/>
</dbReference>
<evidence type="ECO:0000313" key="6">
    <source>
        <dbReference type="EMBL" id="QMV44060.1"/>
    </source>
</evidence>
<dbReference type="Gene3D" id="1.10.10.60">
    <property type="entry name" value="Homeodomain-like"/>
    <property type="match status" value="1"/>
</dbReference>
<dbReference type="EMBL" id="CP041969">
    <property type="protein sequence ID" value="QMV44060.1"/>
    <property type="molecule type" value="Genomic_DNA"/>
</dbReference>
<evidence type="ECO:0000313" key="7">
    <source>
        <dbReference type="Proteomes" id="UP000515679"/>
    </source>
</evidence>
<keyword evidence="7" id="KW-1185">Reference proteome</keyword>
<dbReference type="Pfam" id="PF12833">
    <property type="entry name" value="HTH_18"/>
    <property type="match status" value="1"/>
</dbReference>
<dbReference type="InterPro" id="IPR009057">
    <property type="entry name" value="Homeodomain-like_sf"/>
</dbReference>
<dbReference type="PANTHER" id="PTHR43280">
    <property type="entry name" value="ARAC-FAMILY TRANSCRIPTIONAL REGULATOR"/>
    <property type="match status" value="1"/>
</dbReference>
<dbReference type="KEGG" id="cchl:FPL14_24995"/>